<dbReference type="InterPro" id="IPR038717">
    <property type="entry name" value="Tc1-like_DDE_dom"/>
</dbReference>
<feature type="domain" description="Tc1-like transposase DDE" evidence="1">
    <location>
        <begin position="7"/>
        <end position="64"/>
    </location>
</feature>
<dbReference type="EMBL" id="CP015585">
    <property type="protein sequence ID" value="APT60155.1"/>
    <property type="molecule type" value="Genomic_DNA"/>
</dbReference>
<dbReference type="KEGG" id="rgi:RGI145_22670"/>
<accession>A0A1L7AN04</accession>
<geneLocation type="plasmid" evidence="2 3">
    <name>1</name>
</geneLocation>
<dbReference type="AlphaFoldDB" id="A0A1L7AN04"/>
<sequence length="109" mass="11844">MNLQLAKISANVAPDARAVLAIDGAGWHQTDGCLRVPNNITPLHLPPYSPELNPVENVWAFLSVNKLSNCMSGSYDAVVEACCEAWNWLAQQPVRIATLGSRSWARAIS</sequence>
<dbReference type="GO" id="GO:0003676">
    <property type="term" value="F:nucleic acid binding"/>
    <property type="evidence" value="ECO:0007669"/>
    <property type="project" value="InterPro"/>
</dbReference>
<evidence type="ECO:0000313" key="2">
    <source>
        <dbReference type="EMBL" id="APT60155.1"/>
    </source>
</evidence>
<reference evidence="2 3" key="1">
    <citation type="submission" date="2016-05" db="EMBL/GenBank/DDBJ databases">
        <title>Complete Genome and Methylome Analysis of Psychrotrophic Bacterial Isolates from Antarctic Lake Untersee.</title>
        <authorList>
            <person name="Fomenkov A."/>
            <person name="Akimov V.N."/>
            <person name="Vasilyeva L.V."/>
            <person name="Andersen D."/>
            <person name="Vincze T."/>
            <person name="Roberts R.J."/>
        </authorList>
    </citation>
    <scope>NUCLEOTIDE SEQUENCE [LARGE SCALE GENOMIC DNA]</scope>
    <source>
        <strain evidence="2 3">U14-5</strain>
        <plasmid evidence="3">Plasmid 1</plasmid>
    </source>
</reference>
<proteinExistence type="predicted"/>
<dbReference type="RefSeq" id="WP_075800861.1">
    <property type="nucleotide sequence ID" value="NZ_CP015585.1"/>
</dbReference>
<gene>
    <name evidence="2" type="ORF">RGI145_22670</name>
</gene>
<dbReference type="Pfam" id="PF13358">
    <property type="entry name" value="DDE_3"/>
    <property type="match status" value="1"/>
</dbReference>
<evidence type="ECO:0000259" key="1">
    <source>
        <dbReference type="Pfam" id="PF13358"/>
    </source>
</evidence>
<dbReference type="Gene3D" id="3.30.420.10">
    <property type="entry name" value="Ribonuclease H-like superfamily/Ribonuclease H"/>
    <property type="match status" value="1"/>
</dbReference>
<protein>
    <submittedName>
        <fullName evidence="2">Transposase</fullName>
    </submittedName>
</protein>
<keyword evidence="2" id="KW-0614">Plasmid</keyword>
<organism evidence="2 3">
    <name type="scientific">Roseomonas gilardii</name>
    <dbReference type="NCBI Taxonomy" id="257708"/>
    <lineage>
        <taxon>Bacteria</taxon>
        <taxon>Pseudomonadati</taxon>
        <taxon>Pseudomonadota</taxon>
        <taxon>Alphaproteobacteria</taxon>
        <taxon>Acetobacterales</taxon>
        <taxon>Roseomonadaceae</taxon>
        <taxon>Roseomonas</taxon>
    </lineage>
</organism>
<name>A0A1L7AN04_9PROT</name>
<dbReference type="InterPro" id="IPR036397">
    <property type="entry name" value="RNaseH_sf"/>
</dbReference>
<dbReference type="Proteomes" id="UP000185494">
    <property type="component" value="Chromosome 1"/>
</dbReference>
<evidence type="ECO:0000313" key="3">
    <source>
        <dbReference type="Proteomes" id="UP000185494"/>
    </source>
</evidence>